<dbReference type="Pfam" id="PF00196">
    <property type="entry name" value="GerE"/>
    <property type="match status" value="1"/>
</dbReference>
<dbReference type="PRINTS" id="PR00038">
    <property type="entry name" value="HTHLUXR"/>
</dbReference>
<feature type="region of interest" description="Disordered" evidence="4">
    <location>
        <begin position="212"/>
        <end position="239"/>
    </location>
</feature>
<protein>
    <submittedName>
        <fullName evidence="7">DNA-binding NarL/FixJ family response regulator</fullName>
    </submittedName>
</protein>
<evidence type="ECO:0000313" key="8">
    <source>
        <dbReference type="Proteomes" id="UP001519295"/>
    </source>
</evidence>
<dbReference type="CDD" id="cd17535">
    <property type="entry name" value="REC_NarL-like"/>
    <property type="match status" value="1"/>
</dbReference>
<feature type="domain" description="Response regulatory" evidence="6">
    <location>
        <begin position="4"/>
        <end position="120"/>
    </location>
</feature>
<dbReference type="InterPro" id="IPR058245">
    <property type="entry name" value="NreC/VraR/RcsB-like_REC"/>
</dbReference>
<evidence type="ECO:0000259" key="5">
    <source>
        <dbReference type="PROSITE" id="PS50043"/>
    </source>
</evidence>
<organism evidence="7 8">
    <name type="scientific">Pseudonocardia parietis</name>
    <dbReference type="NCBI Taxonomy" id="570936"/>
    <lineage>
        <taxon>Bacteria</taxon>
        <taxon>Bacillati</taxon>
        <taxon>Actinomycetota</taxon>
        <taxon>Actinomycetes</taxon>
        <taxon>Pseudonocardiales</taxon>
        <taxon>Pseudonocardiaceae</taxon>
        <taxon>Pseudonocardia</taxon>
    </lineage>
</organism>
<comment type="caution">
    <text evidence="7">The sequence shown here is derived from an EMBL/GenBank/DDBJ whole genome shotgun (WGS) entry which is preliminary data.</text>
</comment>
<dbReference type="PROSITE" id="PS50110">
    <property type="entry name" value="RESPONSE_REGULATORY"/>
    <property type="match status" value="1"/>
</dbReference>
<dbReference type="InterPro" id="IPR039420">
    <property type="entry name" value="WalR-like"/>
</dbReference>
<dbReference type="SUPFAM" id="SSF52172">
    <property type="entry name" value="CheY-like"/>
    <property type="match status" value="1"/>
</dbReference>
<dbReference type="Proteomes" id="UP001519295">
    <property type="component" value="Unassembled WGS sequence"/>
</dbReference>
<dbReference type="Gene3D" id="3.40.50.2300">
    <property type="match status" value="1"/>
</dbReference>
<dbReference type="RefSeq" id="WP_210027135.1">
    <property type="nucleotide sequence ID" value="NZ_JAGINU010000001.1"/>
</dbReference>
<dbReference type="EMBL" id="JAGINU010000001">
    <property type="protein sequence ID" value="MBP2367040.1"/>
    <property type="molecule type" value="Genomic_DNA"/>
</dbReference>
<dbReference type="PROSITE" id="PS00622">
    <property type="entry name" value="HTH_LUXR_1"/>
    <property type="match status" value="1"/>
</dbReference>
<accession>A0ABS4VSY6</accession>
<sequence length="239" mass="25839">MTLRVCLVDDQTLVRHGIRGLLELAGDVEVVAEASDGAEAVDAVVAHRPDVVLLDLRMPRHDGLWALEELRARGIDVPVLVLTTFDDDELVLRALRAGARGYLLKDVTLDQLVGAVRTLADGGTLISPAITDRLLRAVRDVPAPPGDDAPVQELSERELEVLRLLAGGYANREIAQVLFLAEGTVKNHVSSVLGKLGTRDRTRAVLRALHHGLLGPPRPATPTPVRDVWPARKRVPPPG</sequence>
<reference evidence="7 8" key="1">
    <citation type="submission" date="2021-03" db="EMBL/GenBank/DDBJ databases">
        <title>Sequencing the genomes of 1000 actinobacteria strains.</title>
        <authorList>
            <person name="Klenk H.-P."/>
        </authorList>
    </citation>
    <scope>NUCLEOTIDE SEQUENCE [LARGE SCALE GENOMIC DNA]</scope>
    <source>
        <strain evidence="7 8">DSM 45256</strain>
    </source>
</reference>
<evidence type="ECO:0000256" key="2">
    <source>
        <dbReference type="ARBA" id="ARBA00023125"/>
    </source>
</evidence>
<dbReference type="Pfam" id="PF00072">
    <property type="entry name" value="Response_reg"/>
    <property type="match status" value="1"/>
</dbReference>
<dbReference type="GO" id="GO:0003677">
    <property type="term" value="F:DNA binding"/>
    <property type="evidence" value="ECO:0007669"/>
    <property type="project" value="UniProtKB-KW"/>
</dbReference>
<dbReference type="PROSITE" id="PS50043">
    <property type="entry name" value="HTH_LUXR_2"/>
    <property type="match status" value="1"/>
</dbReference>
<feature type="domain" description="HTH luxR-type" evidence="5">
    <location>
        <begin position="147"/>
        <end position="212"/>
    </location>
</feature>
<name>A0ABS4VSY6_9PSEU</name>
<evidence type="ECO:0000256" key="1">
    <source>
        <dbReference type="ARBA" id="ARBA00022553"/>
    </source>
</evidence>
<dbReference type="PANTHER" id="PTHR43214:SF43">
    <property type="entry name" value="TWO-COMPONENT RESPONSE REGULATOR"/>
    <property type="match status" value="1"/>
</dbReference>
<dbReference type="SUPFAM" id="SSF46894">
    <property type="entry name" value="C-terminal effector domain of the bipartite response regulators"/>
    <property type="match status" value="1"/>
</dbReference>
<evidence type="ECO:0000256" key="4">
    <source>
        <dbReference type="SAM" id="MobiDB-lite"/>
    </source>
</evidence>
<keyword evidence="8" id="KW-1185">Reference proteome</keyword>
<dbReference type="InterPro" id="IPR016032">
    <property type="entry name" value="Sig_transdc_resp-reg_C-effctor"/>
</dbReference>
<keyword evidence="2 7" id="KW-0238">DNA-binding</keyword>
<dbReference type="CDD" id="cd06170">
    <property type="entry name" value="LuxR_C_like"/>
    <property type="match status" value="1"/>
</dbReference>
<evidence type="ECO:0000313" key="7">
    <source>
        <dbReference type="EMBL" id="MBP2367040.1"/>
    </source>
</evidence>
<dbReference type="InterPro" id="IPR000792">
    <property type="entry name" value="Tscrpt_reg_LuxR_C"/>
</dbReference>
<gene>
    <name evidence="7" type="ORF">JOF36_002736</name>
</gene>
<dbReference type="InterPro" id="IPR011006">
    <property type="entry name" value="CheY-like_superfamily"/>
</dbReference>
<proteinExistence type="predicted"/>
<dbReference type="SMART" id="SM00421">
    <property type="entry name" value="HTH_LUXR"/>
    <property type="match status" value="1"/>
</dbReference>
<dbReference type="PANTHER" id="PTHR43214">
    <property type="entry name" value="TWO-COMPONENT RESPONSE REGULATOR"/>
    <property type="match status" value="1"/>
</dbReference>
<evidence type="ECO:0000259" key="6">
    <source>
        <dbReference type="PROSITE" id="PS50110"/>
    </source>
</evidence>
<feature type="modified residue" description="4-aspartylphosphate" evidence="3">
    <location>
        <position position="55"/>
    </location>
</feature>
<evidence type="ECO:0000256" key="3">
    <source>
        <dbReference type="PROSITE-ProRule" id="PRU00169"/>
    </source>
</evidence>
<keyword evidence="1 3" id="KW-0597">Phosphoprotein</keyword>
<dbReference type="InterPro" id="IPR001789">
    <property type="entry name" value="Sig_transdc_resp-reg_receiver"/>
</dbReference>
<dbReference type="SMART" id="SM00448">
    <property type="entry name" value="REC"/>
    <property type="match status" value="1"/>
</dbReference>